<dbReference type="PROSITE" id="PS51755">
    <property type="entry name" value="OMPR_PHOB"/>
    <property type="match status" value="1"/>
</dbReference>
<evidence type="ECO:0000256" key="6">
    <source>
        <dbReference type="PROSITE-ProRule" id="PRU00169"/>
    </source>
</evidence>
<feature type="DNA-binding region" description="OmpR/PhoB-type" evidence="7">
    <location>
        <begin position="136"/>
        <end position="233"/>
    </location>
</feature>
<dbReference type="EMBL" id="CP001631">
    <property type="protein sequence ID" value="ACU53512.1"/>
    <property type="molecule type" value="Genomic_DNA"/>
</dbReference>
<dbReference type="Pfam" id="PF00486">
    <property type="entry name" value="Trans_reg_C"/>
    <property type="match status" value="1"/>
</dbReference>
<keyword evidence="3" id="KW-0805">Transcription regulation</keyword>
<evidence type="ECO:0000256" key="3">
    <source>
        <dbReference type="ARBA" id="ARBA00023015"/>
    </source>
</evidence>
<evidence type="ECO:0000256" key="5">
    <source>
        <dbReference type="ARBA" id="ARBA00023163"/>
    </source>
</evidence>
<feature type="modified residue" description="4-aspartylphosphate" evidence="6">
    <location>
        <position position="61"/>
    </location>
</feature>
<dbReference type="InterPro" id="IPR001789">
    <property type="entry name" value="Sig_transdc_resp-reg_receiver"/>
</dbReference>
<keyword evidence="5" id="KW-0804">Transcription</keyword>
<dbReference type="eggNOG" id="COG0745">
    <property type="taxonomic scope" value="Bacteria"/>
</dbReference>
<sequence length="237" mass="26254">MDSLRKPAKGVRVLVVDDELPITELLQMALTFEGYDVSVASSGREALDVLRTVKPDLLILDVMMPGMDGFTLLRRLREERNDVPVLLLTAKDAVEDRVQGLQLGSDDYVTKPFSLAELVARVEAILRRSGQGTGAPTRIVVGDLVLDEDAHQVLRAGHEIELTATEFKLLRYLMLNANKVVSKAQILDHVWQYDFGGDANIVETYISYLRKKLDGYGPPMIKTVRGVGYSLRAAESA</sequence>
<proteinExistence type="predicted"/>
<dbReference type="OrthoDB" id="9812490at2"/>
<dbReference type="SMART" id="SM00448">
    <property type="entry name" value="REC"/>
    <property type="match status" value="1"/>
</dbReference>
<dbReference type="STRING" id="525909.Afer_0558"/>
<dbReference type="InterPro" id="IPR016032">
    <property type="entry name" value="Sig_transdc_resp-reg_C-effctor"/>
</dbReference>
<dbReference type="RefSeq" id="WP_015798007.1">
    <property type="nucleotide sequence ID" value="NC_013124.1"/>
</dbReference>
<dbReference type="InterPro" id="IPR039420">
    <property type="entry name" value="WalR-like"/>
</dbReference>
<dbReference type="FunFam" id="3.40.50.2300:FF:000001">
    <property type="entry name" value="DNA-binding response regulator PhoB"/>
    <property type="match status" value="1"/>
</dbReference>
<evidence type="ECO:0000256" key="4">
    <source>
        <dbReference type="ARBA" id="ARBA00023125"/>
    </source>
</evidence>
<dbReference type="GO" id="GO:0032993">
    <property type="term" value="C:protein-DNA complex"/>
    <property type="evidence" value="ECO:0007669"/>
    <property type="project" value="TreeGrafter"/>
</dbReference>
<name>C7M3B8_ACIFD</name>
<dbReference type="SMART" id="SM00862">
    <property type="entry name" value="Trans_reg_C"/>
    <property type="match status" value="1"/>
</dbReference>
<evidence type="ECO:0000313" key="10">
    <source>
        <dbReference type="EMBL" id="ACU53512.1"/>
    </source>
</evidence>
<dbReference type="Proteomes" id="UP000000771">
    <property type="component" value="Chromosome"/>
</dbReference>
<dbReference type="AlphaFoldDB" id="C7M3B8"/>
<dbReference type="GO" id="GO:0006355">
    <property type="term" value="P:regulation of DNA-templated transcription"/>
    <property type="evidence" value="ECO:0007669"/>
    <property type="project" value="InterPro"/>
</dbReference>
<feature type="domain" description="Response regulatory" evidence="8">
    <location>
        <begin position="12"/>
        <end position="126"/>
    </location>
</feature>
<keyword evidence="1 6" id="KW-0597">Phosphoprotein</keyword>
<dbReference type="PROSITE" id="PS50110">
    <property type="entry name" value="RESPONSE_REGULATORY"/>
    <property type="match status" value="1"/>
</dbReference>
<evidence type="ECO:0000313" key="11">
    <source>
        <dbReference type="Proteomes" id="UP000000771"/>
    </source>
</evidence>
<dbReference type="GO" id="GO:0000976">
    <property type="term" value="F:transcription cis-regulatory region binding"/>
    <property type="evidence" value="ECO:0007669"/>
    <property type="project" value="TreeGrafter"/>
</dbReference>
<keyword evidence="11" id="KW-1185">Reference proteome</keyword>
<evidence type="ECO:0000256" key="1">
    <source>
        <dbReference type="ARBA" id="ARBA00022553"/>
    </source>
</evidence>
<evidence type="ECO:0000259" key="8">
    <source>
        <dbReference type="PROSITE" id="PS50110"/>
    </source>
</evidence>
<dbReference type="KEGG" id="afo:Afer_0558"/>
<dbReference type="SUPFAM" id="SSF52172">
    <property type="entry name" value="CheY-like"/>
    <property type="match status" value="1"/>
</dbReference>
<dbReference type="Pfam" id="PF00072">
    <property type="entry name" value="Response_reg"/>
    <property type="match status" value="1"/>
</dbReference>
<keyword evidence="2" id="KW-0902">Two-component regulatory system</keyword>
<organism evidence="10 11">
    <name type="scientific">Acidimicrobium ferrooxidans (strain DSM 10331 / JCM 15462 / NBRC 103882 / ICP)</name>
    <dbReference type="NCBI Taxonomy" id="525909"/>
    <lineage>
        <taxon>Bacteria</taxon>
        <taxon>Bacillati</taxon>
        <taxon>Actinomycetota</taxon>
        <taxon>Acidimicrobiia</taxon>
        <taxon>Acidimicrobiales</taxon>
        <taxon>Acidimicrobiaceae</taxon>
        <taxon>Acidimicrobium</taxon>
    </lineage>
</organism>
<dbReference type="SUPFAM" id="SSF46894">
    <property type="entry name" value="C-terminal effector domain of the bipartite response regulators"/>
    <property type="match status" value="1"/>
</dbReference>
<evidence type="ECO:0000256" key="2">
    <source>
        <dbReference type="ARBA" id="ARBA00023012"/>
    </source>
</evidence>
<protein>
    <submittedName>
        <fullName evidence="10">Two component transcriptional regulator, winged helix family</fullName>
    </submittedName>
</protein>
<dbReference type="PANTHER" id="PTHR48111:SF28">
    <property type="entry name" value="TRANSCRIPTIONAL REGULATORY PROTEIN TCRX-RELATED"/>
    <property type="match status" value="1"/>
</dbReference>
<dbReference type="Gene3D" id="6.10.250.690">
    <property type="match status" value="1"/>
</dbReference>
<accession>C7M3B8</accession>
<gene>
    <name evidence="10" type="ordered locus">Afer_0558</name>
</gene>
<dbReference type="GO" id="GO:0005829">
    <property type="term" value="C:cytosol"/>
    <property type="evidence" value="ECO:0007669"/>
    <property type="project" value="TreeGrafter"/>
</dbReference>
<reference evidence="10 11" key="1">
    <citation type="journal article" date="2009" name="Stand. Genomic Sci.">
        <title>Complete genome sequence of Acidimicrobium ferrooxidans type strain (ICP).</title>
        <authorList>
            <person name="Clum A."/>
            <person name="Nolan M."/>
            <person name="Lang E."/>
            <person name="Glavina Del Rio T."/>
            <person name="Tice H."/>
            <person name="Copeland A."/>
            <person name="Cheng J.F."/>
            <person name="Lucas S."/>
            <person name="Chen F."/>
            <person name="Bruce D."/>
            <person name="Goodwin L."/>
            <person name="Pitluck S."/>
            <person name="Ivanova N."/>
            <person name="Mavrommatis K."/>
            <person name="Mikhailova N."/>
            <person name="Pati A."/>
            <person name="Chen A."/>
            <person name="Palaniappan K."/>
            <person name="Goker M."/>
            <person name="Spring S."/>
            <person name="Land M."/>
            <person name="Hauser L."/>
            <person name="Chang Y.J."/>
            <person name="Jeffries C.C."/>
            <person name="Chain P."/>
            <person name="Bristow J."/>
            <person name="Eisen J.A."/>
            <person name="Markowitz V."/>
            <person name="Hugenholtz P."/>
            <person name="Kyrpides N.C."/>
            <person name="Klenk H.P."/>
            <person name="Lapidus A."/>
        </authorList>
    </citation>
    <scope>NUCLEOTIDE SEQUENCE [LARGE SCALE GENOMIC DNA]</scope>
    <source>
        <strain evidence="11">DSM 10331 / JCM 15462 / NBRC 103882 / ICP</strain>
    </source>
</reference>
<dbReference type="CDD" id="cd00383">
    <property type="entry name" value="trans_reg_C"/>
    <property type="match status" value="1"/>
</dbReference>
<dbReference type="GO" id="GO:0000156">
    <property type="term" value="F:phosphorelay response regulator activity"/>
    <property type="evidence" value="ECO:0007669"/>
    <property type="project" value="TreeGrafter"/>
</dbReference>
<dbReference type="PANTHER" id="PTHR48111">
    <property type="entry name" value="REGULATOR OF RPOS"/>
    <property type="match status" value="1"/>
</dbReference>
<keyword evidence="4 7" id="KW-0238">DNA-binding</keyword>
<dbReference type="Gene3D" id="3.40.50.2300">
    <property type="match status" value="1"/>
</dbReference>
<dbReference type="InterPro" id="IPR011006">
    <property type="entry name" value="CheY-like_superfamily"/>
</dbReference>
<feature type="domain" description="OmpR/PhoB-type" evidence="9">
    <location>
        <begin position="136"/>
        <end position="233"/>
    </location>
</feature>
<dbReference type="InterPro" id="IPR036388">
    <property type="entry name" value="WH-like_DNA-bd_sf"/>
</dbReference>
<evidence type="ECO:0000259" key="9">
    <source>
        <dbReference type="PROSITE" id="PS51755"/>
    </source>
</evidence>
<dbReference type="InterPro" id="IPR001867">
    <property type="entry name" value="OmpR/PhoB-type_DNA-bd"/>
</dbReference>
<evidence type="ECO:0000256" key="7">
    <source>
        <dbReference type="PROSITE-ProRule" id="PRU01091"/>
    </source>
</evidence>
<dbReference type="HOGENOM" id="CLU_000445_30_1_11"/>
<dbReference type="FunFam" id="1.10.10.10:FF:000005">
    <property type="entry name" value="Two-component system response regulator"/>
    <property type="match status" value="1"/>
</dbReference>
<dbReference type="Gene3D" id="1.10.10.10">
    <property type="entry name" value="Winged helix-like DNA-binding domain superfamily/Winged helix DNA-binding domain"/>
    <property type="match status" value="1"/>
</dbReference>